<dbReference type="Proteomes" id="UP000494040">
    <property type="component" value="Unassembled WGS sequence"/>
</dbReference>
<keyword evidence="1" id="KW-1133">Transmembrane helix</keyword>
<evidence type="ECO:0000313" key="2">
    <source>
        <dbReference type="EnsemblMetazoa" id="XP_024081980.1"/>
    </source>
</evidence>
<dbReference type="RefSeq" id="XP_024081980.1">
    <property type="nucleotide sequence ID" value="XM_024226212.1"/>
</dbReference>
<evidence type="ECO:0000313" key="3">
    <source>
        <dbReference type="Proteomes" id="UP000494040"/>
    </source>
</evidence>
<name>A0A8I6SHD1_CIMLE</name>
<protein>
    <submittedName>
        <fullName evidence="2">Uncharacterized protein</fullName>
    </submittedName>
</protein>
<proteinExistence type="predicted"/>
<dbReference type="GeneID" id="106666313"/>
<feature type="transmembrane region" description="Helical" evidence="1">
    <location>
        <begin position="30"/>
        <end position="49"/>
    </location>
</feature>
<dbReference type="AlphaFoldDB" id="A0A8I6SHD1"/>
<organism evidence="2 3">
    <name type="scientific">Cimex lectularius</name>
    <name type="common">Bed bug</name>
    <name type="synonym">Acanthia lectularia</name>
    <dbReference type="NCBI Taxonomy" id="79782"/>
    <lineage>
        <taxon>Eukaryota</taxon>
        <taxon>Metazoa</taxon>
        <taxon>Ecdysozoa</taxon>
        <taxon>Arthropoda</taxon>
        <taxon>Hexapoda</taxon>
        <taxon>Insecta</taxon>
        <taxon>Pterygota</taxon>
        <taxon>Neoptera</taxon>
        <taxon>Paraneoptera</taxon>
        <taxon>Hemiptera</taxon>
        <taxon>Heteroptera</taxon>
        <taxon>Panheteroptera</taxon>
        <taxon>Cimicomorpha</taxon>
        <taxon>Cimicidae</taxon>
        <taxon>Cimex</taxon>
    </lineage>
</organism>
<feature type="transmembrane region" description="Helical" evidence="1">
    <location>
        <begin position="101"/>
        <end position="124"/>
    </location>
</feature>
<dbReference type="EnsemblMetazoa" id="XM_024226212.1">
    <property type="protein sequence ID" value="XP_024081980.1"/>
    <property type="gene ID" value="LOC106666313"/>
</dbReference>
<reference evidence="2" key="1">
    <citation type="submission" date="2022-01" db="UniProtKB">
        <authorList>
            <consortium name="EnsemblMetazoa"/>
        </authorList>
    </citation>
    <scope>IDENTIFICATION</scope>
</reference>
<sequence length="157" mass="17831">MHVQIVDTFKCCFPKFDSFFGMSLRSTSGIINFVDICWQMVLILNSGIVGDRTFKRNDGKYYLEGNIYPLSAIVSSVGIAREKKILIRPWIVMNFSTLYIIILKVLILIIMSISGMLTYTTIIIRSVAHFVHFGVEFSLLSVLINYDIFISSKAVTN</sequence>
<evidence type="ECO:0000256" key="1">
    <source>
        <dbReference type="SAM" id="Phobius"/>
    </source>
</evidence>
<keyword evidence="1" id="KW-0472">Membrane</keyword>
<keyword evidence="1" id="KW-0812">Transmembrane</keyword>
<feature type="transmembrane region" description="Helical" evidence="1">
    <location>
        <begin position="130"/>
        <end position="149"/>
    </location>
</feature>
<accession>A0A8I6SHD1</accession>
<keyword evidence="3" id="KW-1185">Reference proteome</keyword>